<organism evidence="3 4">
    <name type="scientific">Paenarthrobacter histidinolovorans</name>
    <dbReference type="NCBI Taxonomy" id="43664"/>
    <lineage>
        <taxon>Bacteria</taxon>
        <taxon>Bacillati</taxon>
        <taxon>Actinomycetota</taxon>
        <taxon>Actinomycetes</taxon>
        <taxon>Micrococcales</taxon>
        <taxon>Micrococcaceae</taxon>
        <taxon>Paenarthrobacter</taxon>
    </lineage>
</organism>
<keyword evidence="4" id="KW-1185">Reference proteome</keyword>
<feature type="chain" id="PRO_5046284128" description="Lipoprotein" evidence="2">
    <location>
        <begin position="23"/>
        <end position="195"/>
    </location>
</feature>
<feature type="compositionally biased region" description="Low complexity" evidence="1">
    <location>
        <begin position="25"/>
        <end position="66"/>
    </location>
</feature>
<accession>A0ABW8N7U9</accession>
<evidence type="ECO:0000313" key="4">
    <source>
        <dbReference type="Proteomes" id="UP001620520"/>
    </source>
</evidence>
<comment type="caution">
    <text evidence="3">The sequence shown here is derived from an EMBL/GenBank/DDBJ whole genome shotgun (WGS) entry which is preliminary data.</text>
</comment>
<name>A0ABW8N7U9_9MICC</name>
<proteinExistence type="predicted"/>
<dbReference type="PROSITE" id="PS51257">
    <property type="entry name" value="PROKAR_LIPOPROTEIN"/>
    <property type="match status" value="1"/>
</dbReference>
<feature type="signal peptide" evidence="2">
    <location>
        <begin position="1"/>
        <end position="22"/>
    </location>
</feature>
<dbReference type="Proteomes" id="UP001620520">
    <property type="component" value="Unassembled WGS sequence"/>
</dbReference>
<protein>
    <recommendedName>
        <fullName evidence="5">Lipoprotein</fullName>
    </recommendedName>
</protein>
<gene>
    <name evidence="3" type="ORF">ABIA52_002526</name>
</gene>
<evidence type="ECO:0000313" key="3">
    <source>
        <dbReference type="EMBL" id="MFK4639637.1"/>
    </source>
</evidence>
<keyword evidence="2" id="KW-0732">Signal</keyword>
<dbReference type="EMBL" id="JBIYEW010000003">
    <property type="protein sequence ID" value="MFK4639637.1"/>
    <property type="molecule type" value="Genomic_DNA"/>
</dbReference>
<evidence type="ECO:0000256" key="1">
    <source>
        <dbReference type="SAM" id="MobiDB-lite"/>
    </source>
</evidence>
<feature type="compositionally biased region" description="Polar residues" evidence="1">
    <location>
        <begin position="67"/>
        <end position="79"/>
    </location>
</feature>
<feature type="region of interest" description="Disordered" evidence="1">
    <location>
        <begin position="25"/>
        <end position="79"/>
    </location>
</feature>
<evidence type="ECO:0008006" key="5">
    <source>
        <dbReference type="Google" id="ProtNLM"/>
    </source>
</evidence>
<sequence>MKLFGTPQSRGFALLAVSVAVAASACTPSPSGSAGPSPTGAASSSSASSAASPAGTASPASSTPSPDTTGFTESSAPDANATATVNALVPGFPEKLIPVMPKTSVRSSSFDKNASLATVALVGTIKAPPQGVVDYYKSSLEAQGFKLVPGPEAVGNVTSLDFIRGDGETVNVSIMQKEGVSTFTIGANVAAGSVK</sequence>
<reference evidence="3 4" key="1">
    <citation type="submission" date="2024-10" db="EMBL/GenBank/DDBJ databases">
        <title>Novel secondary metabolite-producing bacteria for plant disease control.</title>
        <authorList>
            <person name="Chevrette M."/>
        </authorList>
    </citation>
    <scope>NUCLEOTIDE SEQUENCE [LARGE SCALE GENOMIC DNA]</scope>
    <source>
        <strain evidence="3 4">J30 TE3557</strain>
    </source>
</reference>
<evidence type="ECO:0000256" key="2">
    <source>
        <dbReference type="SAM" id="SignalP"/>
    </source>
</evidence>